<proteinExistence type="predicted"/>
<organism evidence="1 2">
    <name type="scientific">Vigna unguiculata</name>
    <name type="common">Cowpea</name>
    <dbReference type="NCBI Taxonomy" id="3917"/>
    <lineage>
        <taxon>Eukaryota</taxon>
        <taxon>Viridiplantae</taxon>
        <taxon>Streptophyta</taxon>
        <taxon>Embryophyta</taxon>
        <taxon>Tracheophyta</taxon>
        <taxon>Spermatophyta</taxon>
        <taxon>Magnoliopsida</taxon>
        <taxon>eudicotyledons</taxon>
        <taxon>Gunneridae</taxon>
        <taxon>Pentapetalae</taxon>
        <taxon>rosids</taxon>
        <taxon>fabids</taxon>
        <taxon>Fabales</taxon>
        <taxon>Fabaceae</taxon>
        <taxon>Papilionoideae</taxon>
        <taxon>50 kb inversion clade</taxon>
        <taxon>NPAAA clade</taxon>
        <taxon>indigoferoid/millettioid clade</taxon>
        <taxon>Phaseoleae</taxon>
        <taxon>Vigna</taxon>
    </lineage>
</organism>
<evidence type="ECO:0000313" key="1">
    <source>
        <dbReference type="EMBL" id="QCE00237.1"/>
    </source>
</evidence>
<evidence type="ECO:0000313" key="2">
    <source>
        <dbReference type="Proteomes" id="UP000501690"/>
    </source>
</evidence>
<dbReference type="AlphaFoldDB" id="A0A4D6MJR4"/>
<dbReference type="Proteomes" id="UP000501690">
    <property type="component" value="Linkage Group LG7"/>
</dbReference>
<sequence length="91" mass="10365">MRYGRGRCVIGTLSVVDRARELLPLLIRKKCHDALLWQLKFHFTSRGCDVWCGEPSSLLQERAAMRLAAEVELDDCVLLHSRAKTGLKLRS</sequence>
<accession>A0A4D6MJR4</accession>
<dbReference type="EMBL" id="CP039351">
    <property type="protein sequence ID" value="QCE00237.1"/>
    <property type="molecule type" value="Genomic_DNA"/>
</dbReference>
<protein>
    <submittedName>
        <fullName evidence="1">Uncharacterized protein</fullName>
    </submittedName>
</protein>
<name>A0A4D6MJR4_VIGUN</name>
<reference evidence="1 2" key="1">
    <citation type="submission" date="2019-04" db="EMBL/GenBank/DDBJ databases">
        <title>An improved genome assembly and genetic linkage map for asparagus bean, Vigna unguiculata ssp. sesquipedialis.</title>
        <authorList>
            <person name="Xia Q."/>
            <person name="Zhang R."/>
            <person name="Dong Y."/>
        </authorList>
    </citation>
    <scope>NUCLEOTIDE SEQUENCE [LARGE SCALE GENOMIC DNA]</scope>
    <source>
        <tissue evidence="1">Leaf</tissue>
    </source>
</reference>
<keyword evidence="2" id="KW-1185">Reference proteome</keyword>
<gene>
    <name evidence="1" type="ORF">DEO72_LG7g1525</name>
</gene>